<dbReference type="OrthoDB" id="7277945at2"/>
<dbReference type="PANTHER" id="PTHR45772:SF7">
    <property type="entry name" value="AMINO ACID ABC TRANSPORTER ATP-BINDING PROTEIN"/>
    <property type="match status" value="1"/>
</dbReference>
<keyword evidence="6" id="KW-1185">Reference proteome</keyword>
<keyword evidence="1" id="KW-0813">Transport</keyword>
<dbReference type="GO" id="GO:0005524">
    <property type="term" value="F:ATP binding"/>
    <property type="evidence" value="ECO:0007669"/>
    <property type="project" value="UniProtKB-KW"/>
</dbReference>
<dbReference type="AlphaFoldDB" id="A0A517NPY8"/>
<organism evidence="5 6">
    <name type="scientific">Stieleria marina</name>
    <dbReference type="NCBI Taxonomy" id="1930275"/>
    <lineage>
        <taxon>Bacteria</taxon>
        <taxon>Pseudomonadati</taxon>
        <taxon>Planctomycetota</taxon>
        <taxon>Planctomycetia</taxon>
        <taxon>Pirellulales</taxon>
        <taxon>Pirellulaceae</taxon>
        <taxon>Stieleria</taxon>
    </lineage>
</organism>
<name>A0A517NPY8_9BACT</name>
<reference evidence="5 6" key="1">
    <citation type="submission" date="2019-02" db="EMBL/GenBank/DDBJ databases">
        <title>Deep-cultivation of Planctomycetes and their phenomic and genomic characterization uncovers novel biology.</title>
        <authorList>
            <person name="Wiegand S."/>
            <person name="Jogler M."/>
            <person name="Boedeker C."/>
            <person name="Pinto D."/>
            <person name="Vollmers J."/>
            <person name="Rivas-Marin E."/>
            <person name="Kohn T."/>
            <person name="Peeters S.H."/>
            <person name="Heuer A."/>
            <person name="Rast P."/>
            <person name="Oberbeckmann S."/>
            <person name="Bunk B."/>
            <person name="Jeske O."/>
            <person name="Meyerdierks A."/>
            <person name="Storesund J.E."/>
            <person name="Kallscheuer N."/>
            <person name="Luecker S."/>
            <person name="Lage O.M."/>
            <person name="Pohl T."/>
            <person name="Merkel B.J."/>
            <person name="Hornburger P."/>
            <person name="Mueller R.-W."/>
            <person name="Bruemmer F."/>
            <person name="Labrenz M."/>
            <person name="Spormann A.M."/>
            <person name="Op den Camp H."/>
            <person name="Overmann J."/>
            <person name="Amann R."/>
            <person name="Jetten M.S.M."/>
            <person name="Mascher T."/>
            <person name="Medema M.H."/>
            <person name="Devos D.P."/>
            <person name="Kaster A.-K."/>
            <person name="Ovreas L."/>
            <person name="Rohde M."/>
            <person name="Galperin M.Y."/>
            <person name="Jogler C."/>
        </authorList>
    </citation>
    <scope>NUCLEOTIDE SEQUENCE [LARGE SCALE GENOMIC DNA]</scope>
    <source>
        <strain evidence="5 6">K23_9</strain>
    </source>
</reference>
<dbReference type="GO" id="GO:0015188">
    <property type="term" value="F:L-isoleucine transmembrane transporter activity"/>
    <property type="evidence" value="ECO:0007669"/>
    <property type="project" value="TreeGrafter"/>
</dbReference>
<keyword evidence="3 5" id="KW-0067">ATP-binding</keyword>
<dbReference type="GO" id="GO:1903805">
    <property type="term" value="P:L-valine import across plasma membrane"/>
    <property type="evidence" value="ECO:0007669"/>
    <property type="project" value="TreeGrafter"/>
</dbReference>
<proteinExistence type="predicted"/>
<sequence>MAKDAASEKPKRIPVMEMRDVTLREFGRESRLRRINLQLYAGELAFILRPTGPTKQLLPGGALGLITPRRGEVRFSEVRWRSASREKQREMRAKIGRVFDHSGWLQNLSVIDNILLAQRHHTDRSEHELFAHARSLVGELGVPFPDRRPAFVDAWKLRLYQWVRALICQPLLLIAERPFAGVPKEFRERVFAVEKRFRERGGATIWVTDNRNLWNKVHSTHLAKYEIIDERFIPQTGAA</sequence>
<dbReference type="GO" id="GO:0005304">
    <property type="term" value="F:L-valine transmembrane transporter activity"/>
    <property type="evidence" value="ECO:0007669"/>
    <property type="project" value="TreeGrafter"/>
</dbReference>
<dbReference type="PROSITE" id="PS50893">
    <property type="entry name" value="ABC_TRANSPORTER_2"/>
    <property type="match status" value="1"/>
</dbReference>
<dbReference type="SUPFAM" id="SSF52540">
    <property type="entry name" value="P-loop containing nucleoside triphosphate hydrolases"/>
    <property type="match status" value="1"/>
</dbReference>
<dbReference type="GO" id="GO:0005886">
    <property type="term" value="C:plasma membrane"/>
    <property type="evidence" value="ECO:0007669"/>
    <property type="project" value="TreeGrafter"/>
</dbReference>
<gene>
    <name evidence="5" type="primary">tcyC</name>
    <name evidence="5" type="ORF">K239x_11330</name>
</gene>
<dbReference type="GO" id="GO:0016887">
    <property type="term" value="F:ATP hydrolysis activity"/>
    <property type="evidence" value="ECO:0007669"/>
    <property type="project" value="InterPro"/>
</dbReference>
<accession>A0A517NPY8</accession>
<dbReference type="GO" id="GO:0042941">
    <property type="term" value="P:D-alanine transmembrane transport"/>
    <property type="evidence" value="ECO:0007669"/>
    <property type="project" value="TreeGrafter"/>
</dbReference>
<dbReference type="Gene3D" id="3.40.50.300">
    <property type="entry name" value="P-loop containing nucleotide triphosphate hydrolases"/>
    <property type="match status" value="1"/>
</dbReference>
<protein>
    <submittedName>
        <fullName evidence="5">L-cystine import ATP-binding protein TcyC</fullName>
        <ecNumber evidence="5">3.6.3.-</ecNumber>
    </submittedName>
</protein>
<dbReference type="GO" id="GO:1903806">
    <property type="term" value="P:L-isoleucine import across plasma membrane"/>
    <property type="evidence" value="ECO:0007669"/>
    <property type="project" value="TreeGrafter"/>
</dbReference>
<feature type="domain" description="ABC transporter" evidence="4">
    <location>
        <begin position="16"/>
        <end position="239"/>
    </location>
</feature>
<evidence type="ECO:0000313" key="6">
    <source>
        <dbReference type="Proteomes" id="UP000319817"/>
    </source>
</evidence>
<evidence type="ECO:0000313" key="5">
    <source>
        <dbReference type="EMBL" id="QDT09188.1"/>
    </source>
</evidence>
<dbReference type="PANTHER" id="PTHR45772">
    <property type="entry name" value="CONSERVED COMPONENT OF ABC TRANSPORTER FOR NATURAL AMINO ACIDS-RELATED"/>
    <property type="match status" value="1"/>
</dbReference>
<dbReference type="InterPro" id="IPR003439">
    <property type="entry name" value="ABC_transporter-like_ATP-bd"/>
</dbReference>
<dbReference type="GO" id="GO:0015808">
    <property type="term" value="P:L-alanine transport"/>
    <property type="evidence" value="ECO:0007669"/>
    <property type="project" value="TreeGrafter"/>
</dbReference>
<dbReference type="EC" id="3.6.3.-" evidence="5"/>
<dbReference type="RefSeq" id="WP_145416714.1">
    <property type="nucleotide sequence ID" value="NZ_CP036526.1"/>
</dbReference>
<dbReference type="GO" id="GO:0015192">
    <property type="term" value="F:L-phenylalanine transmembrane transporter activity"/>
    <property type="evidence" value="ECO:0007669"/>
    <property type="project" value="TreeGrafter"/>
</dbReference>
<keyword evidence="5" id="KW-0378">Hydrolase</keyword>
<dbReference type="Proteomes" id="UP000319817">
    <property type="component" value="Chromosome"/>
</dbReference>
<keyword evidence="2" id="KW-0547">Nucleotide-binding</keyword>
<evidence type="ECO:0000256" key="2">
    <source>
        <dbReference type="ARBA" id="ARBA00022741"/>
    </source>
</evidence>
<dbReference type="InterPro" id="IPR027417">
    <property type="entry name" value="P-loop_NTPase"/>
</dbReference>
<dbReference type="InterPro" id="IPR051120">
    <property type="entry name" value="ABC_AA/LPS_Transport"/>
</dbReference>
<evidence type="ECO:0000256" key="3">
    <source>
        <dbReference type="ARBA" id="ARBA00022840"/>
    </source>
</evidence>
<dbReference type="EMBL" id="CP036526">
    <property type="protein sequence ID" value="QDT09188.1"/>
    <property type="molecule type" value="Genomic_DNA"/>
</dbReference>
<evidence type="ECO:0000256" key="1">
    <source>
        <dbReference type="ARBA" id="ARBA00022448"/>
    </source>
</evidence>
<evidence type="ECO:0000259" key="4">
    <source>
        <dbReference type="PROSITE" id="PS50893"/>
    </source>
</evidence>